<dbReference type="EMBL" id="JN377895">
    <property type="protein sequence ID" value="AFN69712.1"/>
    <property type="molecule type" value="Genomic_DNA"/>
</dbReference>
<dbReference type="RefSeq" id="YP_007677799.1">
    <property type="nucleotide sequence ID" value="NC_020879.1"/>
</dbReference>
<proteinExistence type="predicted"/>
<protein>
    <submittedName>
        <fullName evidence="1">Putative phage protein</fullName>
    </submittedName>
</protein>
<dbReference type="GeneID" id="15041321"/>
<sequence>MENVKYRFKEYSRVSSFVNSSDTNMKIYRELSGKDFFLKEYTSGEYRAMNIHGERIGSGRRYDFTETEVSTYLEIVGETKDSLDCTISYLHNWAVRHALTNLPVEKVAAMYKIFTQ</sequence>
<dbReference type="KEGG" id="vg:15041321"/>
<organism evidence="1 2">
    <name type="scientific">Aeromonas phage Aes012</name>
    <dbReference type="NCBI Taxonomy" id="1198014"/>
    <lineage>
        <taxon>Viruses</taxon>
        <taxon>Duplodnaviria</taxon>
        <taxon>Heunggongvirae</taxon>
        <taxon>Uroviricota</taxon>
        <taxon>Caudoviricetes</taxon>
        <taxon>Pantevenvirales</taxon>
        <taxon>Straboviridae</taxon>
        <taxon>Tulanevirus</taxon>
        <taxon>Tulanevirus aes12</taxon>
    </lineage>
</organism>
<reference evidence="1 2" key="1">
    <citation type="submission" date="2011-07" db="EMBL/GenBank/DDBJ databases">
        <title>Complete genome of Aeromonas phage Aes012.</title>
        <authorList>
            <person name="Petrov V.M."/>
            <person name="Ratnayaka S."/>
            <person name="Karam J.D."/>
        </authorList>
    </citation>
    <scope>NUCLEOTIDE SEQUENCE [LARGE SCALE GENOMIC DNA]</scope>
</reference>
<keyword evidence="2" id="KW-1185">Reference proteome</keyword>
<gene>
    <name evidence="1" type="ORF">Aes012_082</name>
</gene>
<dbReference type="Proteomes" id="UP000002894">
    <property type="component" value="Segment"/>
</dbReference>
<accession>I6ZRC0</accession>
<name>I6ZRC0_9CAUD</name>
<evidence type="ECO:0000313" key="1">
    <source>
        <dbReference type="EMBL" id="AFN69712.1"/>
    </source>
</evidence>
<evidence type="ECO:0000313" key="2">
    <source>
        <dbReference type="Proteomes" id="UP000002894"/>
    </source>
</evidence>